<dbReference type="GO" id="GO:0030677">
    <property type="term" value="C:ribonuclease P complex"/>
    <property type="evidence" value="ECO:0007669"/>
    <property type="project" value="TreeGrafter"/>
</dbReference>
<dbReference type="GO" id="GO:0042781">
    <property type="term" value="F:3'-tRNA processing endoribonuclease activity"/>
    <property type="evidence" value="ECO:0007669"/>
    <property type="project" value="TreeGrafter"/>
</dbReference>
<dbReference type="GO" id="GO:0000049">
    <property type="term" value="F:tRNA binding"/>
    <property type="evidence" value="ECO:0007669"/>
    <property type="project" value="InterPro"/>
</dbReference>
<evidence type="ECO:0000256" key="3">
    <source>
        <dbReference type="ARBA" id="ARBA00022759"/>
    </source>
</evidence>
<dbReference type="AlphaFoldDB" id="A0A1F5J8C1"/>
<keyword evidence="3" id="KW-0255">Endonuclease</keyword>
<sequence length="111" mass="12630">MLSKDKRLNLRTDFKWAATGKKIETKFTKLFLKNGRNTEAKVGITLSGRNFKKASEKNRARRLVSKGFEDLYAKLPKDINIIALPKHAVLEVKSADVFLDLEEGLKKGRIL</sequence>
<dbReference type="EMBL" id="MFCX01000037">
    <property type="protein sequence ID" value="OGE24885.1"/>
    <property type="molecule type" value="Genomic_DNA"/>
</dbReference>
<comment type="caution">
    <text evidence="6">The sequence shown here is derived from an EMBL/GenBank/DDBJ whole genome shotgun (WGS) entry which is preliminary data.</text>
</comment>
<proteinExistence type="predicted"/>
<evidence type="ECO:0000256" key="4">
    <source>
        <dbReference type="ARBA" id="ARBA00022801"/>
    </source>
</evidence>
<dbReference type="Pfam" id="PF00825">
    <property type="entry name" value="Ribonuclease_P"/>
    <property type="match status" value="1"/>
</dbReference>
<evidence type="ECO:0000256" key="5">
    <source>
        <dbReference type="ARBA" id="ARBA00022884"/>
    </source>
</evidence>
<evidence type="ECO:0000313" key="7">
    <source>
        <dbReference type="Proteomes" id="UP000177042"/>
    </source>
</evidence>
<keyword evidence="5" id="KW-0694">RNA-binding</keyword>
<gene>
    <name evidence="6" type="ORF">A3C26_02695</name>
</gene>
<dbReference type="GO" id="GO:0004526">
    <property type="term" value="F:ribonuclease P activity"/>
    <property type="evidence" value="ECO:0007669"/>
    <property type="project" value="InterPro"/>
</dbReference>
<dbReference type="PANTHER" id="PTHR33992:SF1">
    <property type="entry name" value="RIBONUCLEASE P PROTEIN COMPONENT"/>
    <property type="match status" value="1"/>
</dbReference>
<evidence type="ECO:0000313" key="6">
    <source>
        <dbReference type="EMBL" id="OGE24885.1"/>
    </source>
</evidence>
<keyword evidence="1" id="KW-0819">tRNA processing</keyword>
<keyword evidence="2" id="KW-0540">Nuclease</keyword>
<protein>
    <submittedName>
        <fullName evidence="6">Uncharacterized protein</fullName>
    </submittedName>
</protein>
<dbReference type="InterPro" id="IPR014721">
    <property type="entry name" value="Ribsml_uS5_D2-typ_fold_subgr"/>
</dbReference>
<dbReference type="SUPFAM" id="SSF54211">
    <property type="entry name" value="Ribosomal protein S5 domain 2-like"/>
    <property type="match status" value="1"/>
</dbReference>
<dbReference type="InterPro" id="IPR000100">
    <property type="entry name" value="RNase_P"/>
</dbReference>
<organism evidence="6 7">
    <name type="scientific">Candidatus Daviesbacteria bacterium RIFCSPHIGHO2_02_FULL_39_12</name>
    <dbReference type="NCBI Taxonomy" id="1797770"/>
    <lineage>
        <taxon>Bacteria</taxon>
        <taxon>Candidatus Daviesiibacteriota</taxon>
    </lineage>
</organism>
<reference evidence="6 7" key="1">
    <citation type="journal article" date="2016" name="Nat. Commun.">
        <title>Thousands of microbial genomes shed light on interconnected biogeochemical processes in an aquifer system.</title>
        <authorList>
            <person name="Anantharaman K."/>
            <person name="Brown C.T."/>
            <person name="Hug L.A."/>
            <person name="Sharon I."/>
            <person name="Castelle C.J."/>
            <person name="Probst A.J."/>
            <person name="Thomas B.C."/>
            <person name="Singh A."/>
            <person name="Wilkins M.J."/>
            <person name="Karaoz U."/>
            <person name="Brodie E.L."/>
            <person name="Williams K.H."/>
            <person name="Hubbard S.S."/>
            <person name="Banfield J.F."/>
        </authorList>
    </citation>
    <scope>NUCLEOTIDE SEQUENCE [LARGE SCALE GENOMIC DNA]</scope>
</reference>
<evidence type="ECO:0000256" key="2">
    <source>
        <dbReference type="ARBA" id="ARBA00022722"/>
    </source>
</evidence>
<accession>A0A1F5J8C1</accession>
<name>A0A1F5J8C1_9BACT</name>
<keyword evidence="4" id="KW-0378">Hydrolase</keyword>
<dbReference type="Proteomes" id="UP000177042">
    <property type="component" value="Unassembled WGS sequence"/>
</dbReference>
<evidence type="ECO:0000256" key="1">
    <source>
        <dbReference type="ARBA" id="ARBA00022694"/>
    </source>
</evidence>
<dbReference type="InterPro" id="IPR020568">
    <property type="entry name" value="Ribosomal_Su5_D2-typ_SF"/>
</dbReference>
<dbReference type="Gene3D" id="3.30.230.10">
    <property type="match status" value="1"/>
</dbReference>
<dbReference type="PANTHER" id="PTHR33992">
    <property type="entry name" value="RIBONUCLEASE P PROTEIN COMPONENT"/>
    <property type="match status" value="1"/>
</dbReference>